<dbReference type="EMBL" id="LIXN01000018">
    <property type="protein sequence ID" value="KQH81716.1"/>
    <property type="molecule type" value="Genomic_DNA"/>
</dbReference>
<evidence type="ECO:0000313" key="4">
    <source>
        <dbReference type="Proteomes" id="UP000051862"/>
    </source>
</evidence>
<protein>
    <submittedName>
        <fullName evidence="2">Uncharacterized protein</fullName>
    </submittedName>
</protein>
<dbReference type="EMBL" id="FOIW01000002">
    <property type="protein sequence ID" value="SEW12264.1"/>
    <property type="molecule type" value="Genomic_DNA"/>
</dbReference>
<dbReference type="EMBL" id="CP015105">
    <property type="protein sequence ID" value="ASJ11873.1"/>
    <property type="molecule type" value="Genomic_DNA"/>
</dbReference>
<dbReference type="RefSeq" id="WP_055430121.1">
    <property type="nucleotide sequence ID" value="NZ_CP015105.1"/>
</dbReference>
<evidence type="ECO:0000313" key="3">
    <source>
        <dbReference type="EMBL" id="SEW12264.1"/>
    </source>
</evidence>
<accession>A0A0Q2XKT0</accession>
<gene>
    <name evidence="1" type="ORF">A3L14_02760</name>
    <name evidence="2" type="ORF">AMR53_10010</name>
    <name evidence="3" type="ORF">SAMN05216170_1728</name>
</gene>
<organism evidence="2 4">
    <name type="scientific">Thermococcus thioreducens</name>
    <dbReference type="NCBI Taxonomy" id="277988"/>
    <lineage>
        <taxon>Archaea</taxon>
        <taxon>Methanobacteriati</taxon>
        <taxon>Methanobacteriota</taxon>
        <taxon>Thermococci</taxon>
        <taxon>Thermococcales</taxon>
        <taxon>Thermococcaceae</taxon>
        <taxon>Thermococcus</taxon>
    </lineage>
</organism>
<reference evidence="3 5" key="3">
    <citation type="submission" date="2016-10" db="EMBL/GenBank/DDBJ databases">
        <authorList>
            <person name="de Groot N.N."/>
        </authorList>
    </citation>
    <scope>NUCLEOTIDE SEQUENCE [LARGE SCALE GENOMIC DNA]</scope>
    <source>
        <strain evidence="3 5">OGL-20</strain>
    </source>
</reference>
<dbReference type="Proteomes" id="UP000182125">
    <property type="component" value="Unassembled WGS sequence"/>
</dbReference>
<evidence type="ECO:0000313" key="2">
    <source>
        <dbReference type="EMBL" id="KQH81716.1"/>
    </source>
</evidence>
<sequence>MKVFIYNADGLTIPVEVELGLPFKFVCTEEECGREVVIEGVVRLASEEEFTETLESTIAENSDFKKIREIAARMLVFEGKVNGKEVKLPVESFDDFAKRFLEQVLVLR</sequence>
<keyword evidence="6" id="KW-1185">Reference proteome</keyword>
<evidence type="ECO:0000313" key="5">
    <source>
        <dbReference type="Proteomes" id="UP000182125"/>
    </source>
</evidence>
<evidence type="ECO:0000313" key="6">
    <source>
        <dbReference type="Proteomes" id="UP000250136"/>
    </source>
</evidence>
<reference evidence="1 6" key="2">
    <citation type="submission" date="2016-04" db="EMBL/GenBank/DDBJ databases">
        <title>Complete genome sequence of Thermococcus thioreducens type strain OGL-20P.</title>
        <authorList>
            <person name="Oger P.M."/>
        </authorList>
    </citation>
    <scope>NUCLEOTIDE SEQUENCE [LARGE SCALE GENOMIC DNA]</scope>
    <source>
        <strain evidence="1 6">OGL-20P</strain>
    </source>
</reference>
<evidence type="ECO:0000313" key="1">
    <source>
        <dbReference type="EMBL" id="ASJ11873.1"/>
    </source>
</evidence>
<dbReference type="GeneID" id="33333308"/>
<reference evidence="2 4" key="1">
    <citation type="submission" date="2015-08" db="EMBL/GenBank/DDBJ databases">
        <title>Thermococcus thioreducens DSM 14981 genome sequencing.</title>
        <authorList>
            <person name="Hong S.-J."/>
            <person name="Kim M.-C."/>
            <person name="Shin J.-H."/>
        </authorList>
    </citation>
    <scope>NUCLEOTIDE SEQUENCE [LARGE SCALE GENOMIC DNA]</scope>
    <source>
        <strain evidence="2 4">DSM 14981</strain>
    </source>
</reference>
<dbReference type="Proteomes" id="UP000250136">
    <property type="component" value="Chromosome"/>
</dbReference>
<proteinExistence type="predicted"/>
<dbReference type="PATRIC" id="fig|277988.4.peg.2106"/>
<dbReference type="Proteomes" id="UP000051862">
    <property type="component" value="Unassembled WGS sequence"/>
</dbReference>
<dbReference type="AlphaFoldDB" id="A0A0Q2XKT0"/>
<name>A0A0Q2XKT0_9EURY</name>
<dbReference type="OrthoDB" id="92941at2157"/>
<dbReference type="KEGG" id="ttd:A3L14_02760"/>
<dbReference type="STRING" id="277988.SAMN05216170_1728"/>